<protein>
    <recommendedName>
        <fullName evidence="1">TLDc domain-containing protein</fullName>
    </recommendedName>
</protein>
<dbReference type="InterPro" id="IPR006571">
    <property type="entry name" value="TLDc_dom"/>
</dbReference>
<name>A0A015K126_RHIIW</name>
<sequence>MDEIEAWEGLLKWCFAQQNLDNDPTKWTKDDITKIERSLHRFIPLIRFYNIKPTNFFYKVYNYKDVLPQGLIHDLLEFHIVPDIKPKTNVASSRNLKIKLDSTIIQSNHIPLFASWIDRKDSSHYNNKKIPYDFKLLYHSGQDGFDAASFHRNCDNKGATIFVAKVQDSTQLIGGYNPLDWNGNDWKTTRDSFLFSFVVGKNISTAN</sequence>
<dbReference type="EMBL" id="JEMT01029078">
    <property type="protein sequence ID" value="EXX53106.1"/>
    <property type="molecule type" value="Genomic_DNA"/>
</dbReference>
<dbReference type="HOGENOM" id="CLU_021542_1_0_1"/>
<keyword evidence="3" id="KW-1185">Reference proteome</keyword>
<accession>A0A015K126</accession>
<comment type="caution">
    <text evidence="2">The sequence shown here is derived from an EMBL/GenBank/DDBJ whole genome shotgun (WGS) entry which is preliminary data.</text>
</comment>
<gene>
    <name evidence="2" type="ORF">RirG_247090</name>
</gene>
<dbReference type="Pfam" id="PF07534">
    <property type="entry name" value="TLD"/>
    <property type="match status" value="1"/>
</dbReference>
<dbReference type="PROSITE" id="PS51886">
    <property type="entry name" value="TLDC"/>
    <property type="match status" value="1"/>
</dbReference>
<reference evidence="2 3" key="1">
    <citation type="submission" date="2014-02" db="EMBL/GenBank/DDBJ databases">
        <title>Single nucleus genome sequencing reveals high similarity among nuclei of an endomycorrhizal fungus.</title>
        <authorList>
            <person name="Lin K."/>
            <person name="Geurts R."/>
            <person name="Zhang Z."/>
            <person name="Limpens E."/>
            <person name="Saunders D.G."/>
            <person name="Mu D."/>
            <person name="Pang E."/>
            <person name="Cao H."/>
            <person name="Cha H."/>
            <person name="Lin T."/>
            <person name="Zhou Q."/>
            <person name="Shang Y."/>
            <person name="Li Y."/>
            <person name="Ivanov S."/>
            <person name="Sharma T."/>
            <person name="Velzen R.V."/>
            <person name="Ruijter N.D."/>
            <person name="Aanen D.K."/>
            <person name="Win J."/>
            <person name="Kamoun S."/>
            <person name="Bisseling T."/>
            <person name="Huang S."/>
        </authorList>
    </citation>
    <scope>NUCLEOTIDE SEQUENCE [LARGE SCALE GENOMIC DNA]</scope>
    <source>
        <strain evidence="3">DAOM197198w</strain>
    </source>
</reference>
<dbReference type="Proteomes" id="UP000022910">
    <property type="component" value="Unassembled WGS sequence"/>
</dbReference>
<evidence type="ECO:0000259" key="1">
    <source>
        <dbReference type="PROSITE" id="PS51886"/>
    </source>
</evidence>
<organism evidence="2 3">
    <name type="scientific">Rhizophagus irregularis (strain DAOM 197198w)</name>
    <name type="common">Glomus intraradices</name>
    <dbReference type="NCBI Taxonomy" id="1432141"/>
    <lineage>
        <taxon>Eukaryota</taxon>
        <taxon>Fungi</taxon>
        <taxon>Fungi incertae sedis</taxon>
        <taxon>Mucoromycota</taxon>
        <taxon>Glomeromycotina</taxon>
        <taxon>Glomeromycetes</taxon>
        <taxon>Glomerales</taxon>
        <taxon>Glomeraceae</taxon>
        <taxon>Rhizophagus</taxon>
    </lineage>
</organism>
<evidence type="ECO:0000313" key="2">
    <source>
        <dbReference type="EMBL" id="EXX53106.1"/>
    </source>
</evidence>
<evidence type="ECO:0000313" key="3">
    <source>
        <dbReference type="Proteomes" id="UP000022910"/>
    </source>
</evidence>
<dbReference type="AlphaFoldDB" id="A0A015K126"/>
<proteinExistence type="predicted"/>
<feature type="domain" description="TLDc" evidence="1">
    <location>
        <begin position="103"/>
        <end position="207"/>
    </location>
</feature>